<dbReference type="InterPro" id="IPR003715">
    <property type="entry name" value="Poly_export_N"/>
</dbReference>
<dbReference type="AlphaFoldDB" id="A0AAP3EW54"/>
<gene>
    <name evidence="4" type="ORF">OKE68_03450</name>
</gene>
<dbReference type="Pfam" id="PF02563">
    <property type="entry name" value="Poly_export"/>
    <property type="match status" value="1"/>
</dbReference>
<dbReference type="GO" id="GO:0015159">
    <property type="term" value="F:polysaccharide transmembrane transporter activity"/>
    <property type="evidence" value="ECO:0007669"/>
    <property type="project" value="InterPro"/>
</dbReference>
<protein>
    <submittedName>
        <fullName evidence="4">Polysaccharide biosynthesis/export family protein</fullName>
    </submittedName>
</protein>
<proteinExistence type="predicted"/>
<keyword evidence="2" id="KW-0472">Membrane</keyword>
<evidence type="ECO:0000259" key="3">
    <source>
        <dbReference type="Pfam" id="PF02563"/>
    </source>
</evidence>
<dbReference type="PROSITE" id="PS51257">
    <property type="entry name" value="PROKAR_LIPOPROTEIN"/>
    <property type="match status" value="1"/>
</dbReference>
<evidence type="ECO:0000313" key="4">
    <source>
        <dbReference type="EMBL" id="MCW0523376.1"/>
    </source>
</evidence>
<comment type="caution">
    <text evidence="4">The sequence shown here is derived from an EMBL/GenBank/DDBJ whole genome shotgun (WGS) entry which is preliminary data.</text>
</comment>
<accession>A0AAP3EW54</accession>
<feature type="domain" description="Polysaccharide export protein N-terminal" evidence="3">
    <location>
        <begin position="46"/>
        <end position="159"/>
    </location>
</feature>
<name>A0AAP3EW54_RIEAN</name>
<dbReference type="Proteomes" id="UP001207440">
    <property type="component" value="Unassembled WGS sequence"/>
</dbReference>
<dbReference type="PANTHER" id="PTHR33619:SF3">
    <property type="entry name" value="POLYSACCHARIDE EXPORT PROTEIN GFCE-RELATED"/>
    <property type="match status" value="1"/>
</dbReference>
<dbReference type="EMBL" id="JAOZYT010000014">
    <property type="protein sequence ID" value="MCW0523376.1"/>
    <property type="molecule type" value="Genomic_DNA"/>
</dbReference>
<reference evidence="4" key="1">
    <citation type="submission" date="2022-10" db="EMBL/GenBank/DDBJ databases">
        <title>Sifting through the core-genome to identify putative cross-protective antigens against Riemerella anatipestifer.</title>
        <authorList>
            <person name="Zheng X."/>
            <person name="Zhang W."/>
        </authorList>
    </citation>
    <scope>NUCLEOTIDE SEQUENCE</scope>
    <source>
        <strain evidence="4">ZWRA178</strain>
    </source>
</reference>
<keyword evidence="2" id="KW-1133">Transmembrane helix</keyword>
<dbReference type="Gene3D" id="3.30.1950.10">
    <property type="entry name" value="wza like domain"/>
    <property type="match status" value="1"/>
</dbReference>
<keyword evidence="1" id="KW-0732">Signal</keyword>
<evidence type="ECO:0000256" key="2">
    <source>
        <dbReference type="SAM" id="Phobius"/>
    </source>
</evidence>
<feature type="transmembrane region" description="Helical" evidence="2">
    <location>
        <begin position="270"/>
        <end position="290"/>
    </location>
</feature>
<evidence type="ECO:0000256" key="1">
    <source>
        <dbReference type="ARBA" id="ARBA00022729"/>
    </source>
</evidence>
<dbReference type="RefSeq" id="WP_038693625.1">
    <property type="nucleotide sequence ID" value="NZ_CP011859.1"/>
</dbReference>
<keyword evidence="2" id="KW-0812">Transmembrane</keyword>
<sequence>MKNIKIYLLLSIISLFLVSCLTTKEVRYQQPNEHLVLNEEGLIPYSNEVYRVTKADILNLNIVTTPKGDAAQFYSRFNTSGGENGAGGNIGGAGAVSGGGVGVAGGRMGGNSNFYFNGLKINSRGNIDIMGIGEIKAVGRTIEDIEAEIQTRVNENFVEGKSQVRLNTDGITYYILSDIEEMGALTGEKKSYTSMLSITEALAQNGGLNRTIDKKHVVLQRKYPEGIKRVTLDLTRDDIMNSPYYWIQNGDMVYLNTRSKSLYGFGKEPLQTLTTGVSLITTALSVYLLISRF</sequence>
<organism evidence="4 5">
    <name type="scientific">Riemerella anatipestifer</name>
    <name type="common">Moraxella anatipestifer</name>
    <dbReference type="NCBI Taxonomy" id="34085"/>
    <lineage>
        <taxon>Bacteria</taxon>
        <taxon>Pseudomonadati</taxon>
        <taxon>Bacteroidota</taxon>
        <taxon>Flavobacteriia</taxon>
        <taxon>Flavobacteriales</taxon>
        <taxon>Weeksellaceae</taxon>
        <taxon>Riemerella</taxon>
    </lineage>
</organism>
<dbReference type="InterPro" id="IPR049712">
    <property type="entry name" value="Poly_export"/>
</dbReference>
<dbReference type="PANTHER" id="PTHR33619">
    <property type="entry name" value="POLYSACCHARIDE EXPORT PROTEIN GFCE-RELATED"/>
    <property type="match status" value="1"/>
</dbReference>
<dbReference type="Gene3D" id="3.10.560.10">
    <property type="entry name" value="Outer membrane lipoprotein wza domain like"/>
    <property type="match status" value="2"/>
</dbReference>
<evidence type="ECO:0000313" key="5">
    <source>
        <dbReference type="Proteomes" id="UP001207440"/>
    </source>
</evidence>